<evidence type="ECO:0000256" key="7">
    <source>
        <dbReference type="ARBA" id="ARBA00023224"/>
    </source>
</evidence>
<proteinExistence type="inferred from homology"/>
<evidence type="ECO:0000259" key="10">
    <source>
        <dbReference type="SMART" id="SM01224"/>
    </source>
</evidence>
<keyword evidence="4" id="KW-0488">Methylation</keyword>
<name>A0ABP0ZUG3_9ASCO</name>
<dbReference type="InterPro" id="IPR036284">
    <property type="entry name" value="GGL_sf"/>
</dbReference>
<evidence type="ECO:0000256" key="2">
    <source>
        <dbReference type="ARBA" id="ARBA00007431"/>
    </source>
</evidence>
<dbReference type="Pfam" id="PF00631">
    <property type="entry name" value="G-gamma"/>
    <property type="match status" value="1"/>
</dbReference>
<keyword evidence="12" id="KW-1185">Reference proteome</keyword>
<sequence>MHHFGTHPPGTQPQTLNFQPTNRVSAKMTESTLNMPGTKIQKQSQQQQQQVATQIQLIKLQRIQAMNIRLSDTLKRERIPASKASELIISFVEETPDYLIPYNWKLPADQNKFARYQQFKILNQRGSRSVGGGAAGCCTIM</sequence>
<evidence type="ECO:0000256" key="5">
    <source>
        <dbReference type="ARBA" id="ARBA00023136"/>
    </source>
</evidence>
<dbReference type="EMBL" id="OZ022412">
    <property type="protein sequence ID" value="CAK9442252.1"/>
    <property type="molecule type" value="Genomic_DNA"/>
</dbReference>
<keyword evidence="7" id="KW-0807">Transducer</keyword>
<accession>A0ABP0ZUG3</accession>
<reference evidence="11 12" key="1">
    <citation type="submission" date="2024-03" db="EMBL/GenBank/DDBJ databases">
        <authorList>
            <person name="Brejova B."/>
        </authorList>
    </citation>
    <scope>NUCLEOTIDE SEQUENCE [LARGE SCALE GENOMIC DNA]</scope>
    <source>
        <strain evidence="11 12">CBS 14171</strain>
    </source>
</reference>
<evidence type="ECO:0000256" key="9">
    <source>
        <dbReference type="ARBA" id="ARBA00023289"/>
    </source>
</evidence>
<comment type="subcellular location">
    <subcellularLocation>
        <location evidence="1">Membrane</location>
    </subcellularLocation>
</comment>
<dbReference type="RefSeq" id="XP_066832933.1">
    <property type="nucleotide sequence ID" value="XM_066976388.1"/>
</dbReference>
<evidence type="ECO:0000256" key="3">
    <source>
        <dbReference type="ARBA" id="ARBA00016111"/>
    </source>
</evidence>
<evidence type="ECO:0000256" key="1">
    <source>
        <dbReference type="ARBA" id="ARBA00004370"/>
    </source>
</evidence>
<evidence type="ECO:0000256" key="6">
    <source>
        <dbReference type="ARBA" id="ARBA00023139"/>
    </source>
</evidence>
<dbReference type="GeneID" id="92211191"/>
<evidence type="ECO:0000256" key="8">
    <source>
        <dbReference type="ARBA" id="ARBA00023288"/>
    </source>
</evidence>
<organism evidence="11 12">
    <name type="scientific">Lodderomyces beijingensis</name>
    <dbReference type="NCBI Taxonomy" id="1775926"/>
    <lineage>
        <taxon>Eukaryota</taxon>
        <taxon>Fungi</taxon>
        <taxon>Dikarya</taxon>
        <taxon>Ascomycota</taxon>
        <taxon>Saccharomycotina</taxon>
        <taxon>Pichiomycetes</taxon>
        <taxon>Debaryomycetaceae</taxon>
        <taxon>Candida/Lodderomyces clade</taxon>
        <taxon>Lodderomyces</taxon>
    </lineage>
</organism>
<keyword evidence="9" id="KW-0636">Prenylation</keyword>
<keyword evidence="6" id="KW-0564">Palmitate</keyword>
<dbReference type="InterPro" id="IPR041848">
    <property type="entry name" value="Ste18_fungal"/>
</dbReference>
<dbReference type="SMART" id="SM01224">
    <property type="entry name" value="G_gamma"/>
    <property type="match status" value="1"/>
</dbReference>
<gene>
    <name evidence="11" type="ORF">LODBEIA_P59950</name>
</gene>
<evidence type="ECO:0000313" key="11">
    <source>
        <dbReference type="EMBL" id="CAK9442252.1"/>
    </source>
</evidence>
<dbReference type="Proteomes" id="UP001497383">
    <property type="component" value="Chromosome 8"/>
</dbReference>
<protein>
    <recommendedName>
        <fullName evidence="3">Guanine nucleotide-binding protein subunit gamma</fullName>
    </recommendedName>
</protein>
<dbReference type="InterPro" id="IPR015898">
    <property type="entry name" value="G-protein_gamma-like_dom"/>
</dbReference>
<evidence type="ECO:0000313" key="12">
    <source>
        <dbReference type="Proteomes" id="UP001497383"/>
    </source>
</evidence>
<comment type="similarity">
    <text evidence="2">Belongs to the G protein gamma family.</text>
</comment>
<keyword evidence="5" id="KW-0472">Membrane</keyword>
<keyword evidence="8" id="KW-0449">Lipoprotein</keyword>
<dbReference type="Gene3D" id="4.10.260.10">
    <property type="entry name" value="Transducin (heterotrimeric G protein), gamma chain"/>
    <property type="match status" value="1"/>
</dbReference>
<dbReference type="PANTHER" id="PTHR28189">
    <property type="entry name" value="GUANINE NUCLEOTIDE-BINDING PROTEIN SUBUNIT GAMMA"/>
    <property type="match status" value="1"/>
</dbReference>
<feature type="domain" description="G protein gamma" evidence="10">
    <location>
        <begin position="56"/>
        <end position="141"/>
    </location>
</feature>
<dbReference type="PANTHER" id="PTHR28189:SF1">
    <property type="entry name" value="GUANINE NUCLEOTIDE-BINDING PROTEIN SUBUNIT GAMMA"/>
    <property type="match status" value="1"/>
</dbReference>
<evidence type="ECO:0000256" key="4">
    <source>
        <dbReference type="ARBA" id="ARBA00022481"/>
    </source>
</evidence>